<accession>A0A1I1BYY7</accession>
<dbReference type="InterPro" id="IPR035901">
    <property type="entry name" value="GIY-YIG_endonuc_sf"/>
</dbReference>
<dbReference type="STRING" id="237018.SAMN04489723_11911"/>
<dbReference type="OrthoDB" id="1203060at2"/>
<dbReference type="CDD" id="cd10449">
    <property type="entry name" value="GIY-YIG_SLX1_like"/>
    <property type="match status" value="1"/>
</dbReference>
<organism evidence="3 4">
    <name type="scientific">Algoriphagus aquimarinus</name>
    <dbReference type="NCBI Taxonomy" id="237018"/>
    <lineage>
        <taxon>Bacteria</taxon>
        <taxon>Pseudomonadati</taxon>
        <taxon>Bacteroidota</taxon>
        <taxon>Cytophagia</taxon>
        <taxon>Cytophagales</taxon>
        <taxon>Cyclobacteriaceae</taxon>
        <taxon>Algoriphagus</taxon>
    </lineage>
</organism>
<dbReference type="Gene3D" id="3.40.1440.10">
    <property type="entry name" value="GIY-YIG endonuclease"/>
    <property type="match status" value="1"/>
</dbReference>
<evidence type="ECO:0000313" key="4">
    <source>
        <dbReference type="Proteomes" id="UP000198790"/>
    </source>
</evidence>
<keyword evidence="4" id="KW-1185">Reference proteome</keyword>
<evidence type="ECO:0000313" key="3">
    <source>
        <dbReference type="EMBL" id="SFB54916.1"/>
    </source>
</evidence>
<dbReference type="PROSITE" id="PS50164">
    <property type="entry name" value="GIY_YIG"/>
    <property type="match status" value="1"/>
</dbReference>
<gene>
    <name evidence="3" type="ORF">SAMN04489723_11911</name>
</gene>
<dbReference type="SUPFAM" id="SSF82771">
    <property type="entry name" value="GIY-YIG endonuclease"/>
    <property type="match status" value="1"/>
</dbReference>
<feature type="domain" description="GIY-YIG" evidence="2">
    <location>
        <begin position="1"/>
        <end position="78"/>
    </location>
</feature>
<dbReference type="InterPro" id="IPR050190">
    <property type="entry name" value="UPF0213_domain"/>
</dbReference>
<reference evidence="3 4" key="1">
    <citation type="submission" date="2016-10" db="EMBL/GenBank/DDBJ databases">
        <authorList>
            <person name="de Groot N.N."/>
        </authorList>
    </citation>
    <scope>NUCLEOTIDE SEQUENCE [LARGE SCALE GENOMIC DNA]</scope>
    <source>
        <strain evidence="3 4">DSM 23399</strain>
    </source>
</reference>
<protein>
    <submittedName>
        <fullName evidence="3">Putative endonuclease</fullName>
    </submittedName>
</protein>
<comment type="similarity">
    <text evidence="1">Belongs to the UPF0213 family.</text>
</comment>
<keyword evidence="3" id="KW-0255">Endonuclease</keyword>
<evidence type="ECO:0000259" key="2">
    <source>
        <dbReference type="PROSITE" id="PS50164"/>
    </source>
</evidence>
<dbReference type="RefSeq" id="WP_092900223.1">
    <property type="nucleotide sequence ID" value="NZ_FOKK01000019.1"/>
</dbReference>
<keyword evidence="3" id="KW-0378">Hydrolase</keyword>
<name>A0A1I1BYY7_9BACT</name>
<evidence type="ECO:0000256" key="1">
    <source>
        <dbReference type="ARBA" id="ARBA00007435"/>
    </source>
</evidence>
<sequence>MACYFYILRSARLDKFYVGHTCEDLEERIRKHLSNHSGFTAKSKDWELVYHEEFSDKGAAYFRERTVKAWKSKKKINDLINSIG</sequence>
<proteinExistence type="inferred from homology"/>
<dbReference type="PANTHER" id="PTHR34477">
    <property type="entry name" value="UPF0213 PROTEIN YHBQ"/>
    <property type="match status" value="1"/>
</dbReference>
<keyword evidence="3" id="KW-0540">Nuclease</keyword>
<dbReference type="Pfam" id="PF01541">
    <property type="entry name" value="GIY-YIG"/>
    <property type="match status" value="1"/>
</dbReference>
<dbReference type="AlphaFoldDB" id="A0A1I1BYY7"/>
<dbReference type="PANTHER" id="PTHR34477:SF5">
    <property type="entry name" value="BSL5627 PROTEIN"/>
    <property type="match status" value="1"/>
</dbReference>
<dbReference type="GO" id="GO:0004519">
    <property type="term" value="F:endonuclease activity"/>
    <property type="evidence" value="ECO:0007669"/>
    <property type="project" value="UniProtKB-KW"/>
</dbReference>
<dbReference type="EMBL" id="FOKK01000019">
    <property type="protein sequence ID" value="SFB54916.1"/>
    <property type="molecule type" value="Genomic_DNA"/>
</dbReference>
<dbReference type="InterPro" id="IPR000305">
    <property type="entry name" value="GIY-YIG_endonuc"/>
</dbReference>
<dbReference type="Proteomes" id="UP000198790">
    <property type="component" value="Unassembled WGS sequence"/>
</dbReference>